<accession>A0A803MZE8</accession>
<dbReference type="EnsemblPlants" id="AUR62037788-RA">
    <property type="protein sequence ID" value="AUR62037788-RA:cds"/>
    <property type="gene ID" value="AUR62037788"/>
</dbReference>
<reference evidence="2" key="2">
    <citation type="submission" date="2021-03" db="UniProtKB">
        <authorList>
            <consortium name="EnsemblPlants"/>
        </authorList>
    </citation>
    <scope>IDENTIFICATION</scope>
</reference>
<proteinExistence type="predicted"/>
<dbReference type="AlphaFoldDB" id="A0A803MZE8"/>
<dbReference type="PANTHER" id="PTHR46951:SF2">
    <property type="entry name" value="BED-TYPE DOMAIN-CONTAINING PROTEIN"/>
    <property type="match status" value="1"/>
</dbReference>
<dbReference type="PANTHER" id="PTHR46951">
    <property type="entry name" value="BED-TYPE DOMAIN-CONTAINING PROTEIN"/>
    <property type="match status" value="1"/>
</dbReference>
<sequence>MEFARRQSRMQHEFDYHRDVYSRGRGGYYNDGGSSHPPQLNRSTSVQDRNLAIQQPSNPTTRLRAREIEFEKDCSKKKQMRLGTGWLKKAKKELTKAFGNWMLDTNQSFRAIESPYTNPLMETIRECPNVRAPTTYDITEVYLPEQCKEMKEYIKTFEPTWNERGPTNMLIINFLVYSARGTVFHKSIDATNEMFDSSKWLSSRYGQMMDPLAVEVLLRLVDEGSQPTMGFIYEAMERCKMAIKGYCPYYKTYWKMIDKRWNFGLHTDLHAAGCFLNPQHMYENHDVGNDQELLKGVKYVISRLSRDIEKEVRALQQLCGG</sequence>
<dbReference type="Gramene" id="AUR62037788-RA">
    <property type="protein sequence ID" value="AUR62037788-RA:cds"/>
    <property type="gene ID" value="AUR62037788"/>
</dbReference>
<feature type="region of interest" description="Disordered" evidence="1">
    <location>
        <begin position="25"/>
        <end position="44"/>
    </location>
</feature>
<dbReference type="OMA" id="AMERCKM"/>
<protein>
    <submittedName>
        <fullName evidence="2">Uncharacterized protein</fullName>
    </submittedName>
</protein>
<evidence type="ECO:0000313" key="2">
    <source>
        <dbReference type="EnsemblPlants" id="AUR62037788-RA:cds"/>
    </source>
</evidence>
<evidence type="ECO:0000256" key="1">
    <source>
        <dbReference type="SAM" id="MobiDB-lite"/>
    </source>
</evidence>
<keyword evidence="3" id="KW-1185">Reference proteome</keyword>
<evidence type="ECO:0000313" key="3">
    <source>
        <dbReference type="Proteomes" id="UP000596660"/>
    </source>
</evidence>
<organism evidence="2 3">
    <name type="scientific">Chenopodium quinoa</name>
    <name type="common">Quinoa</name>
    <dbReference type="NCBI Taxonomy" id="63459"/>
    <lineage>
        <taxon>Eukaryota</taxon>
        <taxon>Viridiplantae</taxon>
        <taxon>Streptophyta</taxon>
        <taxon>Embryophyta</taxon>
        <taxon>Tracheophyta</taxon>
        <taxon>Spermatophyta</taxon>
        <taxon>Magnoliopsida</taxon>
        <taxon>eudicotyledons</taxon>
        <taxon>Gunneridae</taxon>
        <taxon>Pentapetalae</taxon>
        <taxon>Caryophyllales</taxon>
        <taxon>Chenopodiaceae</taxon>
        <taxon>Chenopodioideae</taxon>
        <taxon>Atripliceae</taxon>
        <taxon>Chenopodium</taxon>
    </lineage>
</organism>
<name>A0A803MZE8_CHEQI</name>
<feature type="compositionally biased region" description="Polar residues" evidence="1">
    <location>
        <begin position="32"/>
        <end position="44"/>
    </location>
</feature>
<reference evidence="2" key="1">
    <citation type="journal article" date="2017" name="Nature">
        <title>The genome of Chenopodium quinoa.</title>
        <authorList>
            <person name="Jarvis D.E."/>
            <person name="Ho Y.S."/>
            <person name="Lightfoot D.J."/>
            <person name="Schmoeckel S.M."/>
            <person name="Li B."/>
            <person name="Borm T.J.A."/>
            <person name="Ohyanagi H."/>
            <person name="Mineta K."/>
            <person name="Michell C.T."/>
            <person name="Saber N."/>
            <person name="Kharbatia N.M."/>
            <person name="Rupper R.R."/>
            <person name="Sharp A.R."/>
            <person name="Dally N."/>
            <person name="Boughton B.A."/>
            <person name="Woo Y.H."/>
            <person name="Gao G."/>
            <person name="Schijlen E.G.W.M."/>
            <person name="Guo X."/>
            <person name="Momin A.A."/>
            <person name="Negrao S."/>
            <person name="Al-Babili S."/>
            <person name="Gehring C."/>
            <person name="Roessner U."/>
            <person name="Jung C."/>
            <person name="Murphy K."/>
            <person name="Arold S.T."/>
            <person name="Gojobori T."/>
            <person name="van der Linden C.G."/>
            <person name="van Loo E.N."/>
            <person name="Jellen E.N."/>
            <person name="Maughan P.J."/>
            <person name="Tester M."/>
        </authorList>
    </citation>
    <scope>NUCLEOTIDE SEQUENCE [LARGE SCALE GENOMIC DNA]</scope>
    <source>
        <strain evidence="2">cv. PI 614886</strain>
    </source>
</reference>
<dbReference type="Proteomes" id="UP000596660">
    <property type="component" value="Unplaced"/>
</dbReference>